<evidence type="ECO:0000313" key="1">
    <source>
        <dbReference type="EMBL" id="KAF9521223.1"/>
    </source>
</evidence>
<feature type="non-terminal residue" evidence="1">
    <location>
        <position position="166"/>
    </location>
</feature>
<sequence>MHSLNYPDTNEEESNFELTIQYSSSRPFSRIRLPTFVTRSAIPSQEAQTLFNYETEVTTNPQRDRESKDLNLVSGGDRYQSSQSSCVSSLLISASGPRRSLRLLEASSPATSTSTAFYYCDFGTATLLSHQGPTLISSIQPTPTENLVSCVSTPPSYIPSQMELWT</sequence>
<dbReference type="AlphaFoldDB" id="A0A9P6BBI1"/>
<keyword evidence="2" id="KW-1185">Reference proteome</keyword>
<dbReference type="Proteomes" id="UP000807306">
    <property type="component" value="Unassembled WGS sequence"/>
</dbReference>
<proteinExistence type="predicted"/>
<accession>A0A9P6BBI1</accession>
<comment type="caution">
    <text evidence="1">The sequence shown here is derived from an EMBL/GenBank/DDBJ whole genome shotgun (WGS) entry which is preliminary data.</text>
</comment>
<organism evidence="1 2">
    <name type="scientific">Crepidotus variabilis</name>
    <dbReference type="NCBI Taxonomy" id="179855"/>
    <lineage>
        <taxon>Eukaryota</taxon>
        <taxon>Fungi</taxon>
        <taxon>Dikarya</taxon>
        <taxon>Basidiomycota</taxon>
        <taxon>Agaricomycotina</taxon>
        <taxon>Agaricomycetes</taxon>
        <taxon>Agaricomycetidae</taxon>
        <taxon>Agaricales</taxon>
        <taxon>Agaricineae</taxon>
        <taxon>Crepidotaceae</taxon>
        <taxon>Crepidotus</taxon>
    </lineage>
</organism>
<dbReference type="EMBL" id="MU158251">
    <property type="protein sequence ID" value="KAF9521223.1"/>
    <property type="molecule type" value="Genomic_DNA"/>
</dbReference>
<gene>
    <name evidence="1" type="ORF">CPB83DRAFT_936946</name>
</gene>
<name>A0A9P6BBI1_9AGAR</name>
<protein>
    <submittedName>
        <fullName evidence="1">Uncharacterized protein</fullName>
    </submittedName>
</protein>
<evidence type="ECO:0000313" key="2">
    <source>
        <dbReference type="Proteomes" id="UP000807306"/>
    </source>
</evidence>
<reference evidence="1" key="1">
    <citation type="submission" date="2020-11" db="EMBL/GenBank/DDBJ databases">
        <authorList>
            <consortium name="DOE Joint Genome Institute"/>
            <person name="Ahrendt S."/>
            <person name="Riley R."/>
            <person name="Andreopoulos W."/>
            <person name="Labutti K."/>
            <person name="Pangilinan J."/>
            <person name="Ruiz-Duenas F.J."/>
            <person name="Barrasa J.M."/>
            <person name="Sanchez-Garcia M."/>
            <person name="Camarero S."/>
            <person name="Miyauchi S."/>
            <person name="Serrano A."/>
            <person name="Linde D."/>
            <person name="Babiker R."/>
            <person name="Drula E."/>
            <person name="Ayuso-Fernandez I."/>
            <person name="Pacheco R."/>
            <person name="Padilla G."/>
            <person name="Ferreira P."/>
            <person name="Barriuso J."/>
            <person name="Kellner H."/>
            <person name="Castanera R."/>
            <person name="Alfaro M."/>
            <person name="Ramirez L."/>
            <person name="Pisabarro A.G."/>
            <person name="Kuo A."/>
            <person name="Tritt A."/>
            <person name="Lipzen A."/>
            <person name="He G."/>
            <person name="Yan M."/>
            <person name="Ng V."/>
            <person name="Cullen D."/>
            <person name="Martin F."/>
            <person name="Rosso M.-N."/>
            <person name="Henrissat B."/>
            <person name="Hibbett D."/>
            <person name="Martinez A.T."/>
            <person name="Grigoriev I.V."/>
        </authorList>
    </citation>
    <scope>NUCLEOTIDE SEQUENCE</scope>
    <source>
        <strain evidence="1">CBS 506.95</strain>
    </source>
</reference>